<dbReference type="Proteomes" id="UP000239576">
    <property type="component" value="Unassembled WGS sequence"/>
</dbReference>
<dbReference type="SMART" id="SM00881">
    <property type="entry name" value="CoA_binding"/>
    <property type="match status" value="1"/>
</dbReference>
<gene>
    <name evidence="5" type="ORF">C7B82_13260</name>
</gene>
<dbReference type="InterPro" id="IPR003781">
    <property type="entry name" value="CoA-bd"/>
</dbReference>
<keyword evidence="2" id="KW-0547">Nucleotide-binding</keyword>
<accession>A0A2T1E6T1</accession>
<dbReference type="EMBL" id="PVWK01000079">
    <property type="protein sequence ID" value="PSB28440.1"/>
    <property type="molecule type" value="Genomic_DNA"/>
</dbReference>
<dbReference type="GO" id="GO:0004775">
    <property type="term" value="F:succinate-CoA ligase (ADP-forming) activity"/>
    <property type="evidence" value="ECO:0007669"/>
    <property type="project" value="TreeGrafter"/>
</dbReference>
<dbReference type="InterPro" id="IPR005811">
    <property type="entry name" value="SUCC_ACL_C"/>
</dbReference>
<dbReference type="SUPFAM" id="SSF52210">
    <property type="entry name" value="Succinyl-CoA synthetase domains"/>
    <property type="match status" value="1"/>
</dbReference>
<sequence>MNFTPDSKVLIQGITEPLGATYAPLMQAYGTQVVAGVSPGHGGTTQQGIRVFDMVEQALSVVGAVDSTVIFVQPYAALDAALEAIAAGVRQIVLISEGIPPLDMVSLLRKAEATETLVIGPNSPGLIVPGQLLLGLHPGEFYTPGPVGLISRSGTLTYEIALELTQAGLGQSIGVCIGGDAIVGSSFPQWLQILDEDESTEIIVLVGEIGGDSEEAAAHYIAEAIDKPVIAYVAGRTAPKGRRMGHAGAIINSQTAEAGTEVGTADSKINAFRRAKIPVADRPWQIPDLVKKMLKLPTRKG</sequence>
<dbReference type="RefSeq" id="WP_106256768.1">
    <property type="nucleotide sequence ID" value="NZ_CAWNSW010000001.1"/>
</dbReference>
<keyword evidence="6" id="KW-1185">Reference proteome</keyword>
<dbReference type="PIRSF" id="PIRSF001553">
    <property type="entry name" value="SucCS_alpha"/>
    <property type="match status" value="1"/>
</dbReference>
<name>A0A2T1E6T1_9CYAN</name>
<dbReference type="GO" id="GO:0000166">
    <property type="term" value="F:nucleotide binding"/>
    <property type="evidence" value="ECO:0007669"/>
    <property type="project" value="UniProtKB-KW"/>
</dbReference>
<dbReference type="PANTHER" id="PTHR11117:SF2">
    <property type="entry name" value="SUCCINATE--COA LIGASE [ADP_GDP-FORMING] SUBUNIT ALPHA, MITOCHONDRIAL"/>
    <property type="match status" value="1"/>
</dbReference>
<dbReference type="InterPro" id="IPR017440">
    <property type="entry name" value="Cit_synth/succinyl-CoA_lig_AS"/>
</dbReference>
<dbReference type="Pfam" id="PF02629">
    <property type="entry name" value="CoA_binding"/>
    <property type="match status" value="1"/>
</dbReference>
<evidence type="ECO:0000256" key="1">
    <source>
        <dbReference type="ARBA" id="ARBA00022598"/>
    </source>
</evidence>
<dbReference type="GO" id="GO:0009361">
    <property type="term" value="C:succinate-CoA ligase complex (ADP-forming)"/>
    <property type="evidence" value="ECO:0007669"/>
    <property type="project" value="TreeGrafter"/>
</dbReference>
<dbReference type="InterPro" id="IPR036291">
    <property type="entry name" value="NAD(P)-bd_dom_sf"/>
</dbReference>
<feature type="active site" description="Tele-phosphohistidine intermediate" evidence="3">
    <location>
        <position position="246"/>
    </location>
</feature>
<dbReference type="InterPro" id="IPR005810">
    <property type="entry name" value="CoA_lig_alpha"/>
</dbReference>
<evidence type="ECO:0000256" key="3">
    <source>
        <dbReference type="PIRSR" id="PIRSR001553-1"/>
    </source>
</evidence>
<evidence type="ECO:0000259" key="4">
    <source>
        <dbReference type="SMART" id="SM00881"/>
    </source>
</evidence>
<reference evidence="6" key="1">
    <citation type="submission" date="2018-02" db="EMBL/GenBank/DDBJ databases">
        <authorList>
            <person name="Moore K."/>
            <person name="Momper L."/>
        </authorList>
    </citation>
    <scope>NUCLEOTIDE SEQUENCE [LARGE SCALE GENOMIC DNA]</scope>
    <source>
        <strain evidence="6">ULC18</strain>
    </source>
</reference>
<dbReference type="UniPathway" id="UPA00223">
    <property type="reaction ID" value="UER00999"/>
</dbReference>
<dbReference type="OrthoDB" id="9807196at2"/>
<dbReference type="InterPro" id="IPR016102">
    <property type="entry name" value="Succinyl-CoA_synth-like"/>
</dbReference>
<dbReference type="Gene3D" id="3.40.50.720">
    <property type="entry name" value="NAD(P)-binding Rossmann-like Domain"/>
    <property type="match status" value="1"/>
</dbReference>
<evidence type="ECO:0000313" key="6">
    <source>
        <dbReference type="Proteomes" id="UP000239576"/>
    </source>
</evidence>
<dbReference type="GO" id="GO:0004776">
    <property type="term" value="F:succinate-CoA ligase (GDP-forming) activity"/>
    <property type="evidence" value="ECO:0007669"/>
    <property type="project" value="TreeGrafter"/>
</dbReference>
<feature type="domain" description="CoA-binding" evidence="4">
    <location>
        <begin position="2"/>
        <end position="99"/>
    </location>
</feature>
<dbReference type="GO" id="GO:0006099">
    <property type="term" value="P:tricarboxylic acid cycle"/>
    <property type="evidence" value="ECO:0007669"/>
    <property type="project" value="UniProtKB-UniPathway"/>
</dbReference>
<dbReference type="PROSITE" id="PS00399">
    <property type="entry name" value="SUCCINYL_COA_LIG_2"/>
    <property type="match status" value="1"/>
</dbReference>
<evidence type="ECO:0000313" key="5">
    <source>
        <dbReference type="EMBL" id="PSB28440.1"/>
    </source>
</evidence>
<dbReference type="Pfam" id="PF00549">
    <property type="entry name" value="Ligase_CoA"/>
    <property type="match status" value="1"/>
</dbReference>
<dbReference type="PANTHER" id="PTHR11117">
    <property type="entry name" value="SUCCINYL-COA LIGASE SUBUNIT ALPHA"/>
    <property type="match status" value="1"/>
</dbReference>
<dbReference type="SUPFAM" id="SSF51735">
    <property type="entry name" value="NAD(P)-binding Rossmann-fold domains"/>
    <property type="match status" value="1"/>
</dbReference>
<dbReference type="Gene3D" id="3.40.50.261">
    <property type="entry name" value="Succinyl-CoA synthetase domains"/>
    <property type="match status" value="1"/>
</dbReference>
<protein>
    <submittedName>
        <fullName evidence="5">CoA-binding protein</fullName>
    </submittedName>
</protein>
<organism evidence="5 6">
    <name type="scientific">Stenomitos frigidus ULC18</name>
    <dbReference type="NCBI Taxonomy" id="2107698"/>
    <lineage>
        <taxon>Bacteria</taxon>
        <taxon>Bacillati</taxon>
        <taxon>Cyanobacteriota</taxon>
        <taxon>Cyanophyceae</taxon>
        <taxon>Leptolyngbyales</taxon>
        <taxon>Leptolyngbyaceae</taxon>
        <taxon>Stenomitos</taxon>
    </lineage>
</organism>
<dbReference type="PRINTS" id="PR01798">
    <property type="entry name" value="SCOASYNTHASE"/>
</dbReference>
<keyword evidence="1" id="KW-0436">Ligase</keyword>
<proteinExistence type="predicted"/>
<dbReference type="AlphaFoldDB" id="A0A2T1E6T1"/>
<reference evidence="5 6" key="2">
    <citation type="submission" date="2018-03" db="EMBL/GenBank/DDBJ databases">
        <title>The ancient ancestry and fast evolution of plastids.</title>
        <authorList>
            <person name="Moore K.R."/>
            <person name="Magnabosco C."/>
            <person name="Momper L."/>
            <person name="Gold D.A."/>
            <person name="Bosak T."/>
            <person name="Fournier G.P."/>
        </authorList>
    </citation>
    <scope>NUCLEOTIDE SEQUENCE [LARGE SCALE GENOMIC DNA]</scope>
    <source>
        <strain evidence="5 6">ULC18</strain>
    </source>
</reference>
<comment type="caution">
    <text evidence="5">The sequence shown here is derived from an EMBL/GenBank/DDBJ whole genome shotgun (WGS) entry which is preliminary data.</text>
</comment>
<evidence type="ECO:0000256" key="2">
    <source>
        <dbReference type="ARBA" id="ARBA00022741"/>
    </source>
</evidence>